<evidence type="ECO:0000313" key="7">
    <source>
        <dbReference type="EMBL" id="EPB83349.1"/>
    </source>
</evidence>
<dbReference type="InParanoid" id="S2J197"/>
<evidence type="ECO:0000256" key="5">
    <source>
        <dbReference type="PROSITE-ProRule" id="PRU00042"/>
    </source>
</evidence>
<evidence type="ECO:0000313" key="8">
    <source>
        <dbReference type="Proteomes" id="UP000014254"/>
    </source>
</evidence>
<dbReference type="PANTHER" id="PTHR24409">
    <property type="entry name" value="ZINC FINGER PROTEIN 142"/>
    <property type="match status" value="1"/>
</dbReference>
<dbReference type="VEuPathDB" id="FungiDB:HMPREF1544_09882"/>
<evidence type="ECO:0000256" key="2">
    <source>
        <dbReference type="ARBA" id="ARBA00022737"/>
    </source>
</evidence>
<dbReference type="GO" id="GO:0000981">
    <property type="term" value="F:DNA-binding transcription factor activity, RNA polymerase II-specific"/>
    <property type="evidence" value="ECO:0007669"/>
    <property type="project" value="TreeGrafter"/>
</dbReference>
<dbReference type="AlphaFoldDB" id="S2J197"/>
<evidence type="ECO:0000256" key="3">
    <source>
        <dbReference type="ARBA" id="ARBA00022771"/>
    </source>
</evidence>
<keyword evidence="8" id="KW-1185">Reference proteome</keyword>
<reference evidence="8" key="1">
    <citation type="submission" date="2013-05" db="EMBL/GenBank/DDBJ databases">
        <title>The Genome sequence of Mucor circinelloides f. circinelloides 1006PhL.</title>
        <authorList>
            <consortium name="The Broad Institute Genomics Platform"/>
            <person name="Cuomo C."/>
            <person name="Earl A."/>
            <person name="Findley K."/>
            <person name="Lee S.C."/>
            <person name="Walker B."/>
            <person name="Young S."/>
            <person name="Zeng Q."/>
            <person name="Gargeya S."/>
            <person name="Fitzgerald M."/>
            <person name="Haas B."/>
            <person name="Abouelleil A."/>
            <person name="Allen A.W."/>
            <person name="Alvarado L."/>
            <person name="Arachchi H.M."/>
            <person name="Berlin A.M."/>
            <person name="Chapman S.B."/>
            <person name="Gainer-Dewar J."/>
            <person name="Goldberg J."/>
            <person name="Griggs A."/>
            <person name="Gujja S."/>
            <person name="Hansen M."/>
            <person name="Howarth C."/>
            <person name="Imamovic A."/>
            <person name="Ireland A."/>
            <person name="Larimer J."/>
            <person name="McCowan C."/>
            <person name="Murphy C."/>
            <person name="Pearson M."/>
            <person name="Poon T.W."/>
            <person name="Priest M."/>
            <person name="Roberts A."/>
            <person name="Saif S."/>
            <person name="Shea T."/>
            <person name="Sisk P."/>
            <person name="Sykes S."/>
            <person name="Wortman J."/>
            <person name="Nusbaum C."/>
            <person name="Birren B."/>
        </authorList>
    </citation>
    <scope>NUCLEOTIDE SEQUENCE [LARGE SCALE GENOMIC DNA]</scope>
    <source>
        <strain evidence="8">1006PhL</strain>
    </source>
</reference>
<dbReference type="GO" id="GO:0000977">
    <property type="term" value="F:RNA polymerase II transcription regulatory region sequence-specific DNA binding"/>
    <property type="evidence" value="ECO:0007669"/>
    <property type="project" value="TreeGrafter"/>
</dbReference>
<dbReference type="eggNOG" id="ENOG502RMF7">
    <property type="taxonomic scope" value="Eukaryota"/>
</dbReference>
<evidence type="ECO:0000256" key="4">
    <source>
        <dbReference type="ARBA" id="ARBA00022833"/>
    </source>
</evidence>
<gene>
    <name evidence="7" type="ORF">HMPREF1544_09882</name>
</gene>
<dbReference type="OrthoDB" id="8117402at2759"/>
<dbReference type="GO" id="GO:0005634">
    <property type="term" value="C:nucleus"/>
    <property type="evidence" value="ECO:0007669"/>
    <property type="project" value="TreeGrafter"/>
</dbReference>
<feature type="domain" description="C2H2-type" evidence="6">
    <location>
        <begin position="222"/>
        <end position="250"/>
    </location>
</feature>
<dbReference type="STRING" id="1220926.S2J197"/>
<dbReference type="GO" id="GO:0008270">
    <property type="term" value="F:zinc ion binding"/>
    <property type="evidence" value="ECO:0007669"/>
    <property type="project" value="UniProtKB-KW"/>
</dbReference>
<dbReference type="PROSITE" id="PS00028">
    <property type="entry name" value="ZINC_FINGER_C2H2_1"/>
    <property type="match status" value="6"/>
</dbReference>
<dbReference type="SMART" id="SM00355">
    <property type="entry name" value="ZnF_C2H2"/>
    <property type="match status" value="7"/>
</dbReference>
<evidence type="ECO:0000259" key="6">
    <source>
        <dbReference type="PROSITE" id="PS50157"/>
    </source>
</evidence>
<keyword evidence="2" id="KW-0677">Repeat</keyword>
<feature type="domain" description="C2H2-type" evidence="6">
    <location>
        <begin position="266"/>
        <end position="294"/>
    </location>
</feature>
<evidence type="ECO:0000256" key="1">
    <source>
        <dbReference type="ARBA" id="ARBA00022723"/>
    </source>
</evidence>
<dbReference type="Pfam" id="PF12874">
    <property type="entry name" value="zf-met"/>
    <property type="match status" value="3"/>
</dbReference>
<keyword evidence="1" id="KW-0479">Metal-binding</keyword>
<organism evidence="7 8">
    <name type="scientific">Mucor circinelloides f. circinelloides (strain 1006PhL)</name>
    <name type="common">Mucormycosis agent</name>
    <name type="synonym">Calyptromyces circinelloides</name>
    <dbReference type="NCBI Taxonomy" id="1220926"/>
    <lineage>
        <taxon>Eukaryota</taxon>
        <taxon>Fungi</taxon>
        <taxon>Fungi incertae sedis</taxon>
        <taxon>Mucoromycota</taxon>
        <taxon>Mucoromycotina</taxon>
        <taxon>Mucoromycetes</taxon>
        <taxon>Mucorales</taxon>
        <taxon>Mucorineae</taxon>
        <taxon>Mucoraceae</taxon>
        <taxon>Mucor</taxon>
    </lineage>
</organism>
<dbReference type="EMBL" id="KE124074">
    <property type="protein sequence ID" value="EPB83349.1"/>
    <property type="molecule type" value="Genomic_DNA"/>
</dbReference>
<feature type="domain" description="C2H2-type" evidence="6">
    <location>
        <begin position="69"/>
        <end position="97"/>
    </location>
</feature>
<dbReference type="Gene3D" id="3.30.160.60">
    <property type="entry name" value="Classic Zinc Finger"/>
    <property type="match status" value="2"/>
</dbReference>
<accession>S2J197</accession>
<keyword evidence="4" id="KW-0862">Zinc</keyword>
<dbReference type="PANTHER" id="PTHR24409:SF295">
    <property type="entry name" value="AZ2-RELATED"/>
    <property type="match status" value="1"/>
</dbReference>
<name>S2J197_MUCC1</name>
<feature type="domain" description="C2H2-type" evidence="6">
    <location>
        <begin position="313"/>
        <end position="336"/>
    </location>
</feature>
<sequence length="384" mass="45268">MKLRDRKKCVLGNIKQQDRKLEFNIAEATSTSVPYDTNTFGLDIKQEDTKKYSNLLQQNNEFGTKDYYYRCEKCNQRMPNCKAVIEHRKSVHNIKRTRPLRMKDINIEPNIHDHNFHCKSCKVDYSGRDAYKRHLRVCDHTYAAKWSYHSHCQYVHGVTPSKRAKQISAPGSMTDTYCRPCDVHLASKQSYKKHLFTIHNVDWRTTQQKPKNIVPDVDNPNFYCRVCEKTLARKYTFKAHLMLVHSIYQSALKKTSLEPDTEDPNNSCRTCQKKYSSRRGYRRHLRLIHQMKLALLPAKINNESRPGPDDANYYCDVCKKSWVERVRYRAHCRNVHYKILGYYCISNPSAIIDINHPKFYCAQCEHSYCNKQGFKSHLKKIHCA</sequence>
<feature type="domain" description="C2H2-type" evidence="6">
    <location>
        <begin position="359"/>
        <end position="384"/>
    </location>
</feature>
<dbReference type="Proteomes" id="UP000014254">
    <property type="component" value="Unassembled WGS sequence"/>
</dbReference>
<dbReference type="InterPro" id="IPR013087">
    <property type="entry name" value="Znf_C2H2_type"/>
</dbReference>
<dbReference type="PROSITE" id="PS50157">
    <property type="entry name" value="ZINC_FINGER_C2H2_2"/>
    <property type="match status" value="5"/>
</dbReference>
<proteinExistence type="predicted"/>
<protein>
    <recommendedName>
        <fullName evidence="6">C2H2-type domain-containing protein</fullName>
    </recommendedName>
</protein>
<keyword evidence="3 5" id="KW-0863">Zinc-finger</keyword>